<keyword evidence="2" id="KW-0472">Membrane</keyword>
<feature type="transmembrane region" description="Helical" evidence="2">
    <location>
        <begin position="12"/>
        <end position="38"/>
    </location>
</feature>
<feature type="compositionally biased region" description="Basic and acidic residues" evidence="1">
    <location>
        <begin position="42"/>
        <end position="53"/>
    </location>
</feature>
<gene>
    <name evidence="3" type="ORF">M9458_017519</name>
</gene>
<proteinExistence type="predicted"/>
<keyword evidence="2" id="KW-1133">Transmembrane helix</keyword>
<dbReference type="AlphaFoldDB" id="A0ABD0QIA3"/>
<dbReference type="EMBL" id="JAMKFB020000008">
    <property type="protein sequence ID" value="KAL0185849.1"/>
    <property type="molecule type" value="Genomic_DNA"/>
</dbReference>
<evidence type="ECO:0000313" key="4">
    <source>
        <dbReference type="Proteomes" id="UP001529510"/>
    </source>
</evidence>
<dbReference type="Proteomes" id="UP001529510">
    <property type="component" value="Unassembled WGS sequence"/>
</dbReference>
<name>A0ABD0QIA3_CIRMR</name>
<keyword evidence="2" id="KW-0812">Transmembrane</keyword>
<feature type="non-terminal residue" evidence="3">
    <location>
        <position position="1"/>
    </location>
</feature>
<comment type="caution">
    <text evidence="3">The sequence shown here is derived from an EMBL/GenBank/DDBJ whole genome shotgun (WGS) entry which is preliminary data.</text>
</comment>
<evidence type="ECO:0000313" key="3">
    <source>
        <dbReference type="EMBL" id="KAL0185849.1"/>
    </source>
</evidence>
<protein>
    <submittedName>
        <fullName evidence="3">Uncharacterized protein</fullName>
    </submittedName>
</protein>
<sequence>KLNDDYGDYKYTYQACGIVLVIASIFLFVGMGINYRLVDKEKKAEERRARQEEKDEETNIDNALNEKAKEADGDASDA</sequence>
<keyword evidence="4" id="KW-1185">Reference proteome</keyword>
<organism evidence="3 4">
    <name type="scientific">Cirrhinus mrigala</name>
    <name type="common">Mrigala</name>
    <dbReference type="NCBI Taxonomy" id="683832"/>
    <lineage>
        <taxon>Eukaryota</taxon>
        <taxon>Metazoa</taxon>
        <taxon>Chordata</taxon>
        <taxon>Craniata</taxon>
        <taxon>Vertebrata</taxon>
        <taxon>Euteleostomi</taxon>
        <taxon>Actinopterygii</taxon>
        <taxon>Neopterygii</taxon>
        <taxon>Teleostei</taxon>
        <taxon>Ostariophysi</taxon>
        <taxon>Cypriniformes</taxon>
        <taxon>Cyprinidae</taxon>
        <taxon>Labeoninae</taxon>
        <taxon>Labeonini</taxon>
        <taxon>Cirrhinus</taxon>
    </lineage>
</organism>
<evidence type="ECO:0000256" key="2">
    <source>
        <dbReference type="SAM" id="Phobius"/>
    </source>
</evidence>
<reference evidence="3 4" key="1">
    <citation type="submission" date="2024-05" db="EMBL/GenBank/DDBJ databases">
        <title>Genome sequencing and assembly of Indian major carp, Cirrhinus mrigala (Hamilton, 1822).</title>
        <authorList>
            <person name="Mohindra V."/>
            <person name="Chowdhury L.M."/>
            <person name="Lal K."/>
            <person name="Jena J.K."/>
        </authorList>
    </citation>
    <scope>NUCLEOTIDE SEQUENCE [LARGE SCALE GENOMIC DNA]</scope>
    <source>
        <strain evidence="3">CM1030</strain>
        <tissue evidence="3">Blood</tissue>
    </source>
</reference>
<evidence type="ECO:0000256" key="1">
    <source>
        <dbReference type="SAM" id="MobiDB-lite"/>
    </source>
</evidence>
<accession>A0ABD0QIA3</accession>
<feature type="region of interest" description="Disordered" evidence="1">
    <location>
        <begin position="42"/>
        <end position="78"/>
    </location>
</feature>